<dbReference type="Proteomes" id="UP000789570">
    <property type="component" value="Unassembled WGS sequence"/>
</dbReference>
<gene>
    <name evidence="1" type="ORF">FCALED_LOCUS15203</name>
</gene>
<reference evidence="1" key="1">
    <citation type="submission" date="2021-06" db="EMBL/GenBank/DDBJ databases">
        <authorList>
            <person name="Kallberg Y."/>
            <person name="Tangrot J."/>
            <person name="Rosling A."/>
        </authorList>
    </citation>
    <scope>NUCLEOTIDE SEQUENCE</scope>
    <source>
        <strain evidence="1">UK204</strain>
    </source>
</reference>
<protein>
    <submittedName>
        <fullName evidence="1">2992_t:CDS:1</fullName>
    </submittedName>
</protein>
<keyword evidence="2" id="KW-1185">Reference proteome</keyword>
<feature type="non-terminal residue" evidence="1">
    <location>
        <position position="1"/>
    </location>
</feature>
<accession>A0A9N9IGC0</accession>
<sequence>VINSVPALQISDEETNEIPFPDMGFYAMFPFNIECQFDKFDNYDNEIDKIEIDESCNNFLVQPQMIDDGYFGYFLNNNNLNFTRINNQMIEIHLLANTSDNESISFSLVDSENNPLKFKDGNVDLEPIKNFIQIRELIANNEYEIVKNQVSLVGLTRNKRKIIHPKFSGILGVRPSYKTQPRIISTIQSISIPVEPSTNYFSRIELTVKSFRMQVETEQRTRTLLGVFGLVGGAWGLASALYATSFGVDTIRPWGCLQYYCGLRHRTHNKFKKTIPVLPLINTSSSMTELDSYASDFKELRDRLISLEIFLKEYVVDIKFLEISEKMDQNDRNDNI</sequence>
<evidence type="ECO:0000313" key="1">
    <source>
        <dbReference type="EMBL" id="CAG8734465.1"/>
    </source>
</evidence>
<comment type="caution">
    <text evidence="1">The sequence shown here is derived from an EMBL/GenBank/DDBJ whole genome shotgun (WGS) entry which is preliminary data.</text>
</comment>
<name>A0A9N9IGC0_9GLOM</name>
<organism evidence="1 2">
    <name type="scientific">Funneliformis caledonium</name>
    <dbReference type="NCBI Taxonomy" id="1117310"/>
    <lineage>
        <taxon>Eukaryota</taxon>
        <taxon>Fungi</taxon>
        <taxon>Fungi incertae sedis</taxon>
        <taxon>Mucoromycota</taxon>
        <taxon>Glomeromycotina</taxon>
        <taxon>Glomeromycetes</taxon>
        <taxon>Glomerales</taxon>
        <taxon>Glomeraceae</taxon>
        <taxon>Funneliformis</taxon>
    </lineage>
</organism>
<dbReference type="OrthoDB" id="2421077at2759"/>
<dbReference type="EMBL" id="CAJVPQ010013111">
    <property type="protein sequence ID" value="CAG8734465.1"/>
    <property type="molecule type" value="Genomic_DNA"/>
</dbReference>
<proteinExistence type="predicted"/>
<dbReference type="AlphaFoldDB" id="A0A9N9IGC0"/>
<evidence type="ECO:0000313" key="2">
    <source>
        <dbReference type="Proteomes" id="UP000789570"/>
    </source>
</evidence>